<sequence>MESIHHLKQLRRGRRRSSALVTHTELLPSQLNSHDTHRHITHHGNALCHFHISASINPNTDIPAALAGSGLFSSGDSNGGFVVHWLNNKDLSFTSSMDVFMQHLRKFSEQNLEHTTDDIKQDGTAKFDFDLDEMSDKASEHDEGEQEGSTKASSPGSSSSLPPPSVLLERKLESLTLEWNRSPDMLFTIHPVDGSFLVWHIKYLDEYIPGIFRQVQVAFSSRIPVAFPTGDANSLSKNIMMYACTFPERGGEVSVELDRKCASLGTVIGPAVMMVSKHVDGSLNQWAVTFAEKSAFSNVLTVSHKFRYCGHRFHLNDLACHTVLPLLLTSSHHNAWAVTFAEKSAFSNVLTVSHKFRYCGHRFHLNDLACHTVLPLLLTSSHHNAVLTPPSGQDDPQGAPSRPLRPSRGLTPKEMGSNAATRTFHDPNAIYSELILWRVDHIGPLSCTGGVSEIARINSLHTAAFSNVAWLPTLIPSSVLGTYCNSASACFVASDGKNLRLYQAVVDARKLLDELSDPETSKLVGEVFNIVSQQSTARPGCIIELDIITNQWAVTFAEKSAFSNVLTVSHKFRYCGHRFHLNDLACHTVLPLLLTSSHHNAVLTPPSGQDDPQGAPSRPLRPSRGLTPKEMGSNAATRTFHDPNAIYSELILWRVDHIGPLSCTGGVSEIARINSLHTAAFSNVAWLPTLIPSSVLGTYCNSASACFVASDGKNLRLYQAVVDARKLLDELSDPETSKLVGEVFNIVSQQSTARPGCIIELDIITNQCGSNTQLLHVFQEDFILGYKPHDDITDINTADFPSADEFQPPPFSEKFFLVVIEKDENRNSVLQMWHLHLKSVHACVDDTPRDQPYQNQLTVPHMLTNADSSPESTPGQSPLPRSSSSANLQSASKLILSSTLVYSHRLELPLGVEVIRATPSAGHLSSSSIYPVCLAPYLIVTACSDGRVRFWRCGVDSEDSPSYRWEPWCLLNEAEDNNSALTVSGRPVAVSCSYTGRLAVAFKQLVPTEHSSSSKDFSMHVSIFECESTGGSEWVLEQTIHLDDFGKPVSGLDPRISVDSNLVVYSKSDLFVRKQNPNIKHFVHLDWLSKEDGSHILTVGVGSSILMYGRISGIVAEQTGGKDGMAVVTLPLGGSVKQGVRSRWVLLRSVDLVSSVDGTPSLPVSLSWVRDGILVIGMDCEMHVYAQWYQDKKPSDSEDNDEAFMVKKSAIEMTDDVIRVPAVIQDGGLFEAAHSLSPTLPQYHPTQLLELMDLGKVRRAKAILSHLVKCIAGEVAVVRDAVAGEGGARRHLSRTISVTGSTGKDTIVAGRDGGRDYTEINSIPPLPLYALLSADLDTSYRNKLADDVIYQERETQKSSEDQYAELFQDPTVNTDDFASFAWADKAEKKEKKTRVIDLSHYGPTCFGPEHAQVLSSHLMHSSLPGLTRLEQMFLVALADTVATTSAEVGRATDKQYRGGEALDECGLRYLLAMRLHTCLLTSLPPLYRMQLLHQGVSTCHFAWAFHSEAEEEMLNMIPAMQRGDLQWSELRAVGVGWWIRNINTLRRMVEKVAKAAFQRNNDPLDAALFYLAMKKKAVLWGLFRSQHDEKMTQFFSHNFSEDRWRKAALKNAFSLLGKQRFEQSAAFFLLAGSLKDAIEVCLEKMEDIQLAMIIARLYEADFESSSTCQGILYEKVLGCKRDGTEFSCSKMHPDPFLRSIAFWIMKDYTRALDTLLEQTPKEDDENPDVMVKSCNPMVFSFYNYLRTHPLIIRRHFASPDGSERNSSADQINLIERKLFFTTANAHFKVGCPVLALEVLSKIPKVTKKTSSLSKGASMANVSDVQDGVRASDLDWSQPVKKNDDNELKLDWGDDEDEEEEEEEEDKKGLMMKEEKKEEEEEEEKKASDWKVDVIAEQLKFRACLKILMTELRTLATGYEVDGGKLRFQLYNWLEKEIEAMHRICNYKVEGQGSVGELEKWSGSVSAEVDECERRSETDVYERHLQDRRRLQAKQLHAERRKAWLRKNEALLRVFLTYCSLHGAKGGGVTSVRMELLFLLQESQQETTVKQLQSPLPLATTLPLLSASIAPTKTVIANPVMHLNNHIQDILYTIVQTEAPPHPDTPDNRVNALHTLAASLSACIYQALCDSHSYSSQSEANQFTGMVYQGLLLSERRRLRTESIEEQATPTSAPAHWPGVASLISLLACSQGEDQPRLNVMLCEAVVAVYLSLLLHGLGTHSTNELFRLAAHPLNARMWAAVFGGGAKIIVKPKRLAEVTPVAPPPTPPAEEVDRQRRRFNMRMLVPGRPVKETQATPPPIPTERPAYKEKFIPPELSMWDYFVAKPFLPLSDSGALYDSDESGDEDEEDDDDAFLSDTQMTEHSDPNSYSWCLIRLVMVKLALHNVKNFLPIAGLDFTDLPVSSPLCNSVLKCMENWEQQLQERMNRFDGPPPNYINTFPTDGSVGGGPAVLRHKAMLEPDNTPFKAKHRLSFPARRLWHFLVKQEVLQETLIRYIFTKKRKQSECLENHVDCHTHNCVAGTHKINKVEADLGYPGGKAKIIHKESDIIMAFAINKAKSSEIVLASTHDVQELDVSTLLAAQPYTWIGEDFDKESRSSDDDYRSSHTNIAQASSAPFAPPPMPVSASMPWLGSGQTSMGASVIVKRNLNNVKRMTSHPIYQYYMTGAQDGSVRMFEWNRPQQLICFRQAGNARVTRLYFNSQGNKCGVADGEGFLSLWQVNQTSSNPKPYLSWQCHSKVCGDFSFITSSSLIATAGHSTDSRNVCLWDTLISPSNTMVHAFTCHENGATVLQYAPKQQLIISGGRKGFVCIFDIRQRQLLHTFQAHDSAIKALALDASEDFFITGSAEGNMKVWKLAGHGLMHSFSTEHAKQSIFRNIGAGVMQIETCPGNRIFTCGADGTLKMRVLPDRYNTPSSIFDIL</sequence>
<gene>
    <name evidence="1" type="ORF">PGIGA_G00221160</name>
</gene>
<name>A0ACC5WJN2_PANGG</name>
<accession>A0ACC5WJN2</accession>
<dbReference type="EMBL" id="CM040459">
    <property type="protein sequence ID" value="MCI4378865.1"/>
    <property type="molecule type" value="Genomic_DNA"/>
</dbReference>
<dbReference type="Proteomes" id="UP000829447">
    <property type="component" value="Linkage Group LG6"/>
</dbReference>
<comment type="caution">
    <text evidence="1">The sequence shown here is derived from an EMBL/GenBank/DDBJ whole genome shotgun (WGS) entry which is preliminary data.</text>
</comment>
<evidence type="ECO:0000313" key="2">
    <source>
        <dbReference type="Proteomes" id="UP000829447"/>
    </source>
</evidence>
<protein>
    <submittedName>
        <fullName evidence="1">Uncharacterized protein</fullName>
    </submittedName>
</protein>
<evidence type="ECO:0000313" key="1">
    <source>
        <dbReference type="EMBL" id="MCI4378865.1"/>
    </source>
</evidence>
<keyword evidence="2" id="KW-1185">Reference proteome</keyword>
<reference evidence="1 2" key="1">
    <citation type="journal article" date="2022" name="bioRxiv">
        <title>An ancient truncated duplication of the anti-Mullerian hormone receptor type 2 gene is a potential conserved master sex determinant in the Pangasiidae catfish family.</title>
        <authorList>
            <person name="Wen M."/>
            <person name="Pan Q."/>
            <person name="Jouanno E."/>
            <person name="Montfort J."/>
            <person name="Zahm M."/>
            <person name="Cabau C."/>
            <person name="Klopp C."/>
            <person name="Iampietro C."/>
            <person name="Roques C."/>
            <person name="Bouchez O."/>
            <person name="Castinel A."/>
            <person name="Donnadieu C."/>
            <person name="Parrinello H."/>
            <person name="Poncet C."/>
            <person name="Belmonte E."/>
            <person name="Gautier V."/>
            <person name="Avarre J.-C."/>
            <person name="Dugue R."/>
            <person name="Gustiano R."/>
            <person name="Ha T.T.T."/>
            <person name="Campet M."/>
            <person name="Sriphairoj K."/>
            <person name="Ribolli J."/>
            <person name="de Almeida F.L."/>
            <person name="Desvignes T."/>
            <person name="Postlethwait J.H."/>
            <person name="Bucao C.F."/>
            <person name="Robinson-Rechavi M."/>
            <person name="Bobe J."/>
            <person name="Herpin A."/>
            <person name="Guiguen Y."/>
        </authorList>
    </citation>
    <scope>NUCLEOTIDE SEQUENCE [LARGE SCALE GENOMIC DNA]</scope>
    <source>
        <strain evidence="1">YG-Dec2019</strain>
    </source>
</reference>
<proteinExistence type="predicted"/>
<organism evidence="1 2">
    <name type="scientific">Pangasianodon gigas</name>
    <name type="common">Mekong giant catfish</name>
    <name type="synonym">Pangasius gigas</name>
    <dbReference type="NCBI Taxonomy" id="30993"/>
    <lineage>
        <taxon>Eukaryota</taxon>
        <taxon>Metazoa</taxon>
        <taxon>Chordata</taxon>
        <taxon>Craniata</taxon>
        <taxon>Vertebrata</taxon>
        <taxon>Euteleostomi</taxon>
        <taxon>Actinopterygii</taxon>
        <taxon>Neopterygii</taxon>
        <taxon>Teleostei</taxon>
        <taxon>Ostariophysi</taxon>
        <taxon>Siluriformes</taxon>
        <taxon>Pangasiidae</taxon>
        <taxon>Pangasianodon</taxon>
    </lineage>
</organism>